<dbReference type="Pfam" id="PF00107">
    <property type="entry name" value="ADH_zinc_N"/>
    <property type="match status" value="1"/>
</dbReference>
<accession>A0ABT1V610</accession>
<dbReference type="InterPro" id="IPR010085">
    <property type="entry name" value="Crot_CoA_red"/>
</dbReference>
<dbReference type="Pfam" id="PF08240">
    <property type="entry name" value="ADH_N"/>
    <property type="match status" value="1"/>
</dbReference>
<dbReference type="InterPro" id="IPR011032">
    <property type="entry name" value="GroES-like_sf"/>
</dbReference>
<comment type="caution">
    <text evidence="4">The sequence shown here is derived from an EMBL/GenBank/DDBJ whole genome shotgun (WGS) entry which is preliminary data.</text>
</comment>
<dbReference type="GO" id="GO:0016491">
    <property type="term" value="F:oxidoreductase activity"/>
    <property type="evidence" value="ECO:0007669"/>
    <property type="project" value="UniProtKB-KW"/>
</dbReference>
<dbReference type="InterPro" id="IPR036291">
    <property type="entry name" value="NAD(P)-bd_dom_sf"/>
</dbReference>
<dbReference type="EMBL" id="JANIAA010000029">
    <property type="protein sequence ID" value="MCQ8192827.1"/>
    <property type="molecule type" value="Genomic_DNA"/>
</dbReference>
<sequence length="493" mass="54750">MNEILDAILASDTAPEEFAALRVPESYRAVTVRKDEAEMFSGLTTREKDPRKSLHVDEVPVPELGPGEALVAVMASSVNYNSVWTSIFEPLPTFGFLERYGKLSPLAKRHDLPYHIIGSDLAGVVLRTGPGVHSWKPGAEVVAHCLSVELESADGHNDTMLDPEQRIWGFETNFGGLAEIALVKSNQLMPKPTHLSWEEAAAPGLVNSTAYRQLVSRNGAGMKQGDNVLIWGASGGLGSYATQFALVGGANPVCVVSSPRKAEICRRMGAEAIIDRTAEDYKFWKDDGTQDPREWKRFGKKIRELTGGEDVDIVFEHPGRETFGASVYVTRKGGTIVTCASTSGYTHEYDNRYLWMSLKRIVGSHFANYREAWEANRLIAKGRIHPTLSKTYRLEDTGQATYDVHHNLHQGKVGVLCLAPEEGMGVRDQAKREQHIDAINLFRDDSSERTDKHSRDDSSERTDKHSRDDSSERTDKHSRDDSSERTDKHSRGA</sequence>
<dbReference type="SMART" id="SM00829">
    <property type="entry name" value="PKS_ER"/>
    <property type="match status" value="1"/>
</dbReference>
<evidence type="ECO:0000313" key="4">
    <source>
        <dbReference type="EMBL" id="MCQ8192827.1"/>
    </source>
</evidence>
<dbReference type="SUPFAM" id="SSF50129">
    <property type="entry name" value="GroES-like"/>
    <property type="match status" value="1"/>
</dbReference>
<dbReference type="InterPro" id="IPR013149">
    <property type="entry name" value="ADH-like_C"/>
</dbReference>
<dbReference type="NCBIfam" id="TIGR01751">
    <property type="entry name" value="crot-CoA-red"/>
    <property type="match status" value="1"/>
</dbReference>
<proteinExistence type="predicted"/>
<keyword evidence="1" id="KW-0521">NADP</keyword>
<dbReference type="RefSeq" id="WP_256653684.1">
    <property type="nucleotide sequence ID" value="NZ_JANIAA010000029.1"/>
</dbReference>
<keyword evidence="4" id="KW-0560">Oxidoreductase</keyword>
<dbReference type="Gene3D" id="3.90.180.10">
    <property type="entry name" value="Medium-chain alcohol dehydrogenases, catalytic domain"/>
    <property type="match status" value="2"/>
</dbReference>
<evidence type="ECO:0000256" key="2">
    <source>
        <dbReference type="SAM" id="MobiDB-lite"/>
    </source>
</evidence>
<name>A0ABT1V610_9ACTN</name>
<dbReference type="Proteomes" id="UP001204746">
    <property type="component" value="Unassembled WGS sequence"/>
</dbReference>
<feature type="domain" description="Enoyl reductase (ER)" evidence="3">
    <location>
        <begin position="49"/>
        <end position="415"/>
    </location>
</feature>
<dbReference type="PANTHER" id="PTHR44154:SF1">
    <property type="entry name" value="QUINONE OXIDOREDUCTASE"/>
    <property type="match status" value="1"/>
</dbReference>
<dbReference type="SUPFAM" id="SSF51735">
    <property type="entry name" value="NAD(P)-binding Rossmann-fold domains"/>
    <property type="match status" value="1"/>
</dbReference>
<organism evidence="4 5">
    <name type="scientific">Streptomyces rugosispiralis</name>
    <dbReference type="NCBI Taxonomy" id="2967341"/>
    <lineage>
        <taxon>Bacteria</taxon>
        <taxon>Bacillati</taxon>
        <taxon>Actinomycetota</taxon>
        <taxon>Actinomycetes</taxon>
        <taxon>Kitasatosporales</taxon>
        <taxon>Streptomycetaceae</taxon>
        <taxon>Streptomyces</taxon>
    </lineage>
</organism>
<reference evidence="4 5" key="1">
    <citation type="submission" date="2022-07" db="EMBL/GenBank/DDBJ databases">
        <authorList>
            <person name="Phongsopitanun W."/>
            <person name="Tanasupawat S."/>
        </authorList>
    </citation>
    <scope>NUCLEOTIDE SEQUENCE [LARGE SCALE GENOMIC DNA]</scope>
    <source>
        <strain evidence="4 5">RCU-064</strain>
    </source>
</reference>
<dbReference type="EC" id="1.3.1.85" evidence="4"/>
<dbReference type="InterPro" id="IPR020843">
    <property type="entry name" value="ER"/>
</dbReference>
<evidence type="ECO:0000313" key="5">
    <source>
        <dbReference type="Proteomes" id="UP001204746"/>
    </source>
</evidence>
<feature type="region of interest" description="Disordered" evidence="2">
    <location>
        <begin position="441"/>
        <end position="493"/>
    </location>
</feature>
<gene>
    <name evidence="4" type="primary">ccrA</name>
    <name evidence="4" type="ORF">NP777_32150</name>
</gene>
<evidence type="ECO:0000256" key="1">
    <source>
        <dbReference type="ARBA" id="ARBA00022857"/>
    </source>
</evidence>
<protein>
    <submittedName>
        <fullName evidence="4">Crotonyl-CoA carboxylase/reductase</fullName>
        <ecNumber evidence="4">1.3.1.85</ecNumber>
    </submittedName>
</protein>
<dbReference type="PANTHER" id="PTHR44154">
    <property type="entry name" value="QUINONE OXIDOREDUCTASE"/>
    <property type="match status" value="1"/>
</dbReference>
<keyword evidence="5" id="KW-1185">Reference proteome</keyword>
<evidence type="ECO:0000259" key="3">
    <source>
        <dbReference type="SMART" id="SM00829"/>
    </source>
</evidence>
<dbReference type="InterPro" id="IPR051603">
    <property type="entry name" value="Zinc-ADH_QOR/CCCR"/>
</dbReference>
<dbReference type="InterPro" id="IPR013154">
    <property type="entry name" value="ADH-like_N"/>
</dbReference>